<reference evidence="4 5" key="1">
    <citation type="submission" date="2015-01" db="EMBL/GenBank/DDBJ databases">
        <title>The Genome Sequence of Exophiala spinifera CBS89968.</title>
        <authorList>
            <consortium name="The Broad Institute Genomics Platform"/>
            <person name="Cuomo C."/>
            <person name="de Hoog S."/>
            <person name="Gorbushina A."/>
            <person name="Stielow B."/>
            <person name="Teixiera M."/>
            <person name="Abouelleil A."/>
            <person name="Chapman S.B."/>
            <person name="Priest M."/>
            <person name="Young S.K."/>
            <person name="Wortman J."/>
            <person name="Nusbaum C."/>
            <person name="Birren B."/>
        </authorList>
    </citation>
    <scope>NUCLEOTIDE SEQUENCE [LARGE SCALE GENOMIC DNA]</scope>
    <source>
        <strain evidence="4 5">CBS 89968</strain>
    </source>
</reference>
<evidence type="ECO:0000313" key="4">
    <source>
        <dbReference type="EMBL" id="KIW12889.1"/>
    </source>
</evidence>
<keyword evidence="5" id="KW-1185">Reference proteome</keyword>
<dbReference type="GO" id="GO:0008270">
    <property type="term" value="F:zinc ion binding"/>
    <property type="evidence" value="ECO:0007669"/>
    <property type="project" value="UniProtKB-KW"/>
</dbReference>
<evidence type="ECO:0000313" key="5">
    <source>
        <dbReference type="Proteomes" id="UP000053328"/>
    </source>
</evidence>
<keyword evidence="1" id="KW-0862">Zinc</keyword>
<dbReference type="VEuPathDB" id="FungiDB:PV08_08076"/>
<feature type="compositionally biased region" description="Low complexity" evidence="2">
    <location>
        <begin position="92"/>
        <end position="112"/>
    </location>
</feature>
<feature type="domain" description="SWIM-type" evidence="3">
    <location>
        <begin position="160"/>
        <end position="250"/>
    </location>
</feature>
<accession>A0A0D2BP62</accession>
<feature type="compositionally biased region" description="Polar residues" evidence="2">
    <location>
        <begin position="205"/>
        <end position="218"/>
    </location>
</feature>
<sequence length="282" mass="29848">MTSIFDSLGSLCQSSPSHPQSLHGSSTLNPLHALSEQDNQRARSLFLTLHVLFPHELLPALDLLDRGLVTRLITLEAPEVCATGIIDSHFVSEPTESSSGPSGSASAPLSAGHQTLEGQEPNHFRDEVFYIQSSSASSSSSAAATSHHRKQTSSGAAPFYEVRLDSWNCTCPAFSVSAFHSLMMKGHYETKTEAEPVPAGPPHRWTNNQGKGESKSSTWRFGGVAVDTASTSSPRPPSCKHILAAVLAKAAPGLFAHGVTSRTVSRDESVGWGAGWGEFGGG</sequence>
<evidence type="ECO:0000256" key="2">
    <source>
        <dbReference type="SAM" id="MobiDB-lite"/>
    </source>
</evidence>
<dbReference type="Proteomes" id="UP000053328">
    <property type="component" value="Unassembled WGS sequence"/>
</dbReference>
<dbReference type="InterPro" id="IPR007527">
    <property type="entry name" value="Znf_SWIM"/>
</dbReference>
<feature type="region of interest" description="Disordered" evidence="2">
    <location>
        <begin position="193"/>
        <end position="218"/>
    </location>
</feature>
<dbReference type="EMBL" id="KN847497">
    <property type="protein sequence ID" value="KIW12889.1"/>
    <property type="molecule type" value="Genomic_DNA"/>
</dbReference>
<dbReference type="PROSITE" id="PS50966">
    <property type="entry name" value="ZF_SWIM"/>
    <property type="match status" value="1"/>
</dbReference>
<keyword evidence="1" id="KW-0863">Zinc-finger</keyword>
<feature type="region of interest" description="Disordered" evidence="2">
    <location>
        <begin position="1"/>
        <end position="29"/>
    </location>
</feature>
<proteinExistence type="predicted"/>
<dbReference type="HOGENOM" id="CLU_045150_0_0_1"/>
<dbReference type="OrthoDB" id="5413281at2759"/>
<dbReference type="AlphaFoldDB" id="A0A0D2BP62"/>
<feature type="region of interest" description="Disordered" evidence="2">
    <location>
        <begin position="92"/>
        <end position="117"/>
    </location>
</feature>
<evidence type="ECO:0000259" key="3">
    <source>
        <dbReference type="PROSITE" id="PS50966"/>
    </source>
</evidence>
<protein>
    <recommendedName>
        <fullName evidence="3">SWIM-type domain-containing protein</fullName>
    </recommendedName>
</protein>
<evidence type="ECO:0000256" key="1">
    <source>
        <dbReference type="PROSITE-ProRule" id="PRU00325"/>
    </source>
</evidence>
<keyword evidence="1" id="KW-0479">Metal-binding</keyword>
<organism evidence="4 5">
    <name type="scientific">Exophiala spinifera</name>
    <dbReference type="NCBI Taxonomy" id="91928"/>
    <lineage>
        <taxon>Eukaryota</taxon>
        <taxon>Fungi</taxon>
        <taxon>Dikarya</taxon>
        <taxon>Ascomycota</taxon>
        <taxon>Pezizomycotina</taxon>
        <taxon>Eurotiomycetes</taxon>
        <taxon>Chaetothyriomycetidae</taxon>
        <taxon>Chaetothyriales</taxon>
        <taxon>Herpotrichiellaceae</taxon>
        <taxon>Exophiala</taxon>
    </lineage>
</organism>
<dbReference type="STRING" id="91928.A0A0D2BP62"/>
<gene>
    <name evidence="4" type="ORF">PV08_08076</name>
</gene>
<dbReference type="RefSeq" id="XP_016233105.1">
    <property type="nucleotide sequence ID" value="XM_016382402.1"/>
</dbReference>
<name>A0A0D2BP62_9EURO</name>
<dbReference type="GeneID" id="27335159"/>